<dbReference type="GO" id="GO:0015666">
    <property type="term" value="F:restriction endodeoxyribonuclease activity"/>
    <property type="evidence" value="ECO:0007669"/>
    <property type="project" value="TreeGrafter"/>
</dbReference>
<dbReference type="AlphaFoldDB" id="A0A0S2FA12"/>
<keyword evidence="4" id="KW-0540">Nuclease</keyword>
<dbReference type="Proteomes" id="UP000060787">
    <property type="component" value="Chromosome"/>
</dbReference>
<dbReference type="InterPro" id="IPR011335">
    <property type="entry name" value="Restrct_endonuc-II-like"/>
</dbReference>
<dbReference type="PATRIC" id="fig|84531.8.peg.2260"/>
<dbReference type="GO" id="GO:0003677">
    <property type="term" value="F:DNA binding"/>
    <property type="evidence" value="ECO:0007669"/>
    <property type="project" value="InterPro"/>
</dbReference>
<accession>A0A0S2FA12</accession>
<keyword evidence="4" id="KW-0255">Endonuclease</keyword>
<gene>
    <name evidence="4" type="ORF">LA76x_2248</name>
</gene>
<protein>
    <submittedName>
        <fullName evidence="4">Restriction endonuclease family protein</fullName>
    </submittedName>
</protein>
<feature type="region of interest" description="Disordered" evidence="1">
    <location>
        <begin position="201"/>
        <end position="290"/>
    </location>
</feature>
<feature type="transmembrane region" description="Helical" evidence="2">
    <location>
        <begin position="177"/>
        <end position="198"/>
    </location>
</feature>
<evidence type="ECO:0000259" key="3">
    <source>
        <dbReference type="Pfam" id="PF04471"/>
    </source>
</evidence>
<dbReference type="Pfam" id="PF04471">
    <property type="entry name" value="Mrr_cat"/>
    <property type="match status" value="1"/>
</dbReference>
<dbReference type="PANTHER" id="PTHR30015:SF7">
    <property type="entry name" value="TYPE IV METHYL-DIRECTED RESTRICTION ENZYME ECOKMRR"/>
    <property type="match status" value="1"/>
</dbReference>
<dbReference type="STRING" id="84531.LA76x_2248"/>
<dbReference type="GO" id="GO:0009307">
    <property type="term" value="P:DNA restriction-modification system"/>
    <property type="evidence" value="ECO:0007669"/>
    <property type="project" value="InterPro"/>
</dbReference>
<evidence type="ECO:0000256" key="2">
    <source>
        <dbReference type="SAM" id="Phobius"/>
    </source>
</evidence>
<dbReference type="SUPFAM" id="SSF52980">
    <property type="entry name" value="Restriction endonuclease-like"/>
    <property type="match status" value="1"/>
</dbReference>
<feature type="domain" description="Restriction endonuclease type IV Mrr" evidence="3">
    <location>
        <begin position="41"/>
        <end position="151"/>
    </location>
</feature>
<keyword evidence="2" id="KW-0812">Transmembrane</keyword>
<dbReference type="RefSeq" id="WP_082647810.1">
    <property type="nucleotide sequence ID" value="NZ_CP011129.1"/>
</dbReference>
<feature type="compositionally biased region" description="Low complexity" evidence="1">
    <location>
        <begin position="202"/>
        <end position="234"/>
    </location>
</feature>
<dbReference type="KEGG" id="lab:LA76x_2248"/>
<feature type="compositionally biased region" description="Pro residues" evidence="1">
    <location>
        <begin position="235"/>
        <end position="246"/>
    </location>
</feature>
<organism evidence="4 5">
    <name type="scientific">Lysobacter antibioticus</name>
    <dbReference type="NCBI Taxonomy" id="84531"/>
    <lineage>
        <taxon>Bacteria</taxon>
        <taxon>Pseudomonadati</taxon>
        <taxon>Pseudomonadota</taxon>
        <taxon>Gammaproteobacteria</taxon>
        <taxon>Lysobacterales</taxon>
        <taxon>Lysobacteraceae</taxon>
        <taxon>Lysobacter</taxon>
    </lineage>
</organism>
<keyword evidence="4" id="KW-0378">Hydrolase</keyword>
<reference evidence="4 5" key="1">
    <citation type="journal article" date="2015" name="BMC Genomics">
        <title>Comparative genomics and metabolic profiling of the genus Lysobacter.</title>
        <authorList>
            <person name="de Bruijn I."/>
            <person name="Cheng X."/>
            <person name="de Jager V."/>
            <person name="Exposito R.G."/>
            <person name="Watrous J."/>
            <person name="Patel N."/>
            <person name="Postma J."/>
            <person name="Dorrestein P.C."/>
            <person name="Kobayashi D."/>
            <person name="Raaijmakers J.M."/>
        </authorList>
    </citation>
    <scope>NUCLEOTIDE SEQUENCE [LARGE SCALE GENOMIC DNA]</scope>
    <source>
        <strain evidence="4 5">76</strain>
    </source>
</reference>
<keyword evidence="5" id="KW-1185">Reference proteome</keyword>
<keyword evidence="2" id="KW-1133">Transmembrane helix</keyword>
<proteinExistence type="predicted"/>
<dbReference type="EMBL" id="CP011129">
    <property type="protein sequence ID" value="ALN80382.1"/>
    <property type="molecule type" value="Genomic_DNA"/>
</dbReference>
<dbReference type="eggNOG" id="COG1787">
    <property type="taxonomic scope" value="Bacteria"/>
</dbReference>
<evidence type="ECO:0000256" key="1">
    <source>
        <dbReference type="SAM" id="MobiDB-lite"/>
    </source>
</evidence>
<name>A0A0S2FA12_LYSAN</name>
<dbReference type="PANTHER" id="PTHR30015">
    <property type="entry name" value="MRR RESTRICTION SYSTEM PROTEIN"/>
    <property type="match status" value="1"/>
</dbReference>
<dbReference type="InterPro" id="IPR052906">
    <property type="entry name" value="Type_IV_Methyl-Rstrct_Enzyme"/>
</dbReference>
<sequence>MSSFSLWAAAAVALTIGLVSTAYLWSYRRHRTEVATGIAGLAKMRWREFARLIVESLRERGFEAESVEESLARGTQAELRLLRAGKPWLLSCKLGDADYRVSAATVAELADAVRFNGAAGGMMVTTGRFDSNSERVANGLDLYSGETLWELVEPQLPASTRHEVIAAAQKRSIGTIVGAWAAAIVLGLIAGFVVPQFVSSEPDAPAPAQATPVDAAASQEAPSDTAAPAAASTPPATPPAATPAPTPAATAPSAAPTAQAPPATAPAATVGTRPANPPTAVPHTGNPSAERAQVIRSISTLDGVERALWSTPSNLLIYRLTDAQQQDIDRICSILDAYPDLRSSRVQLQPPPGSKARVRFFQCRAY</sequence>
<feature type="transmembrane region" description="Helical" evidence="2">
    <location>
        <begin position="6"/>
        <end position="25"/>
    </location>
</feature>
<evidence type="ECO:0000313" key="5">
    <source>
        <dbReference type="Proteomes" id="UP000060787"/>
    </source>
</evidence>
<keyword evidence="2" id="KW-0472">Membrane</keyword>
<evidence type="ECO:0000313" key="4">
    <source>
        <dbReference type="EMBL" id="ALN80382.1"/>
    </source>
</evidence>
<dbReference type="InterPro" id="IPR007560">
    <property type="entry name" value="Restrct_endonuc_IV_Mrr"/>
</dbReference>
<feature type="compositionally biased region" description="Low complexity" evidence="1">
    <location>
        <begin position="247"/>
        <end position="269"/>
    </location>
</feature>